<keyword evidence="1" id="KW-0732">Signal</keyword>
<dbReference type="Proteomes" id="UP000663440">
    <property type="component" value="Chromosome"/>
</dbReference>
<accession>A0ABX7QHU3</accession>
<dbReference type="EMBL" id="CP071448">
    <property type="protein sequence ID" value="QSW89951.1"/>
    <property type="molecule type" value="Genomic_DNA"/>
</dbReference>
<feature type="chain" id="PRO_5046562902" description="Lipoprotein" evidence="1">
    <location>
        <begin position="27"/>
        <end position="175"/>
    </location>
</feature>
<proteinExistence type="predicted"/>
<evidence type="ECO:0000256" key="1">
    <source>
        <dbReference type="SAM" id="SignalP"/>
    </source>
</evidence>
<dbReference type="RefSeq" id="WP_207297125.1">
    <property type="nucleotide sequence ID" value="NZ_CP071448.1"/>
</dbReference>
<sequence>MKKSTNKYYGKSLLFAFAFSALFLFQNCSDETSDSASIENALKKESVSKDGKTSKTALTNTIISSQVTASGPTYIQGGTTLFEWQYTGSIPNPDLNSIIWWYSKVNNNGEAPYAIGWGATGYFMSVPDTYYSDPGLQTSNFKIYLTIRDTSGNLYQSYSIYQIMKKGKYKLENSL</sequence>
<keyword evidence="3" id="KW-1185">Reference proteome</keyword>
<evidence type="ECO:0008006" key="4">
    <source>
        <dbReference type="Google" id="ProtNLM"/>
    </source>
</evidence>
<protein>
    <recommendedName>
        <fullName evidence="4">Lipoprotein</fullName>
    </recommendedName>
</protein>
<feature type="signal peptide" evidence="1">
    <location>
        <begin position="1"/>
        <end position="26"/>
    </location>
</feature>
<evidence type="ECO:0000313" key="2">
    <source>
        <dbReference type="EMBL" id="QSW89951.1"/>
    </source>
</evidence>
<evidence type="ECO:0000313" key="3">
    <source>
        <dbReference type="Proteomes" id="UP000663440"/>
    </source>
</evidence>
<name>A0ABX7QHU3_9FLAO</name>
<gene>
    <name evidence="2" type="ORF">J0383_03825</name>
</gene>
<reference evidence="2 3" key="1">
    <citation type="submission" date="2021-03" db="EMBL/GenBank/DDBJ databases">
        <title>Flavobacterium kribbensis sp. nov, an endophytic bacteria, isolated from soybean.</title>
        <authorList>
            <person name="Lee J."/>
            <person name="Seo J."/>
        </authorList>
    </citation>
    <scope>NUCLEOTIDE SEQUENCE [LARGE SCALE GENOMIC DNA]</scope>
    <source>
        <strain evidence="2 3">BB8</strain>
    </source>
</reference>
<organism evidence="2 3">
    <name type="scientific">Flavobacterium endoglycinae</name>
    <dbReference type="NCBI Taxonomy" id="2816357"/>
    <lineage>
        <taxon>Bacteria</taxon>
        <taxon>Pseudomonadati</taxon>
        <taxon>Bacteroidota</taxon>
        <taxon>Flavobacteriia</taxon>
        <taxon>Flavobacteriales</taxon>
        <taxon>Flavobacteriaceae</taxon>
        <taxon>Flavobacterium</taxon>
    </lineage>
</organism>